<feature type="region of interest" description="Disordered" evidence="1">
    <location>
        <begin position="26"/>
        <end position="57"/>
    </location>
</feature>
<accession>A0A915KZ68</accession>
<organism evidence="3 4">
    <name type="scientific">Romanomermis culicivorax</name>
    <name type="common">Nematode worm</name>
    <dbReference type="NCBI Taxonomy" id="13658"/>
    <lineage>
        <taxon>Eukaryota</taxon>
        <taxon>Metazoa</taxon>
        <taxon>Ecdysozoa</taxon>
        <taxon>Nematoda</taxon>
        <taxon>Enoplea</taxon>
        <taxon>Dorylaimia</taxon>
        <taxon>Mermithida</taxon>
        <taxon>Mermithoidea</taxon>
        <taxon>Mermithidae</taxon>
        <taxon>Romanomermis</taxon>
    </lineage>
</organism>
<dbReference type="InterPro" id="IPR015940">
    <property type="entry name" value="UBA"/>
</dbReference>
<feature type="domain" description="UBA" evidence="2">
    <location>
        <begin position="1"/>
        <end position="29"/>
    </location>
</feature>
<dbReference type="SUPFAM" id="SSF46934">
    <property type="entry name" value="UBA-like"/>
    <property type="match status" value="1"/>
</dbReference>
<evidence type="ECO:0000313" key="3">
    <source>
        <dbReference type="Proteomes" id="UP000887565"/>
    </source>
</evidence>
<dbReference type="WBParaSite" id="nRc.2.0.1.t43759-RA">
    <property type="protein sequence ID" value="nRc.2.0.1.t43759-RA"/>
    <property type="gene ID" value="nRc.2.0.1.g43759"/>
</dbReference>
<proteinExistence type="predicted"/>
<evidence type="ECO:0000256" key="1">
    <source>
        <dbReference type="SAM" id="MobiDB-lite"/>
    </source>
</evidence>
<dbReference type="FunFam" id="1.10.8.10:FF:000003">
    <property type="entry name" value="UV excision repair protein RAD23 homolog"/>
    <property type="match status" value="1"/>
</dbReference>
<dbReference type="Proteomes" id="UP000887565">
    <property type="component" value="Unplaced"/>
</dbReference>
<dbReference type="InterPro" id="IPR009060">
    <property type="entry name" value="UBA-like_sf"/>
</dbReference>
<dbReference type="AlphaFoldDB" id="A0A915KZ68"/>
<name>A0A915KZ68_ROMCU</name>
<sequence>MGFKREDAVDALHASDNNLERAIEMLTTGNNNGQRAIDDDDDRHHHNKDQPNDSATPHELVRLCEMLETHRNQVRSIVVRLFRNDDKFKKALMEVATKINAQVKEKGGESTNNIDAKDEIIIQR</sequence>
<feature type="compositionally biased region" description="Basic and acidic residues" evidence="1">
    <location>
        <begin position="42"/>
        <end position="51"/>
    </location>
</feature>
<evidence type="ECO:0000259" key="2">
    <source>
        <dbReference type="PROSITE" id="PS50030"/>
    </source>
</evidence>
<dbReference type="Gene3D" id="1.10.8.10">
    <property type="entry name" value="DNA helicase RuvA subunit, C-terminal domain"/>
    <property type="match status" value="1"/>
</dbReference>
<protein>
    <submittedName>
        <fullName evidence="4">UBA domain-containing protein</fullName>
    </submittedName>
</protein>
<reference evidence="4" key="1">
    <citation type="submission" date="2022-11" db="UniProtKB">
        <authorList>
            <consortium name="WormBaseParasite"/>
        </authorList>
    </citation>
    <scope>IDENTIFICATION</scope>
</reference>
<dbReference type="PROSITE" id="PS50030">
    <property type="entry name" value="UBA"/>
    <property type="match status" value="1"/>
</dbReference>
<dbReference type="Pfam" id="PF00627">
    <property type="entry name" value="UBA"/>
    <property type="match status" value="1"/>
</dbReference>
<keyword evidence="3" id="KW-1185">Reference proteome</keyword>
<evidence type="ECO:0000313" key="4">
    <source>
        <dbReference type="WBParaSite" id="nRc.2.0.1.t43759-RA"/>
    </source>
</evidence>